<dbReference type="PROSITE" id="PS50853">
    <property type="entry name" value="FN3"/>
    <property type="match status" value="1"/>
</dbReference>
<name>A0A4Z0C9Q4_9BURK</name>
<comment type="caution">
    <text evidence="4">The sequence shown here is derived from an EMBL/GenBank/DDBJ whole genome shotgun (WGS) entry which is preliminary data.</text>
</comment>
<evidence type="ECO:0000313" key="4">
    <source>
        <dbReference type="EMBL" id="TFZ07138.1"/>
    </source>
</evidence>
<dbReference type="PANTHER" id="PTHR46580">
    <property type="entry name" value="SENSOR KINASE-RELATED"/>
    <property type="match status" value="1"/>
</dbReference>
<dbReference type="Gene3D" id="2.60.40.10">
    <property type="entry name" value="Immunoglobulins"/>
    <property type="match status" value="1"/>
</dbReference>
<evidence type="ECO:0000313" key="5">
    <source>
        <dbReference type="Proteomes" id="UP000298180"/>
    </source>
</evidence>
<feature type="chain" id="PRO_5021306410" evidence="2">
    <location>
        <begin position="30"/>
        <end position="787"/>
    </location>
</feature>
<dbReference type="InterPro" id="IPR036116">
    <property type="entry name" value="FN3_sf"/>
</dbReference>
<evidence type="ECO:0000259" key="3">
    <source>
        <dbReference type="PROSITE" id="PS50853"/>
    </source>
</evidence>
<evidence type="ECO:0000256" key="2">
    <source>
        <dbReference type="SAM" id="SignalP"/>
    </source>
</evidence>
<proteinExistence type="predicted"/>
<keyword evidence="5" id="KW-1185">Reference proteome</keyword>
<dbReference type="InterPro" id="IPR013783">
    <property type="entry name" value="Ig-like_fold"/>
</dbReference>
<feature type="domain" description="Fibronectin type-III" evidence="3">
    <location>
        <begin position="415"/>
        <end position="506"/>
    </location>
</feature>
<dbReference type="SUPFAM" id="SSF69318">
    <property type="entry name" value="Integrin alpha N-terminal domain"/>
    <property type="match status" value="1"/>
</dbReference>
<evidence type="ECO:0000256" key="1">
    <source>
        <dbReference type="ARBA" id="ARBA00022729"/>
    </source>
</evidence>
<dbReference type="OrthoDB" id="8914043at2"/>
<accession>A0A4Z0C9Q4</accession>
<dbReference type="EMBL" id="SMLM01000001">
    <property type="protein sequence ID" value="TFZ07138.1"/>
    <property type="molecule type" value="Genomic_DNA"/>
</dbReference>
<dbReference type="AlphaFoldDB" id="A0A4Z0C9Q4"/>
<sequence length="787" mass="78371">MAIPIRSVRVREPLRRLLLLLLFMATALAASVAAAATTPAAFSRSDLPLLGNNVIAADVNGDGRQDLVGTGGTSVRVRLSTGEATFGDSTSFPTGSSSQDVAAGDFNGDGRIDLAVTLNDPALSLSLLVGNGDGTFQAPVNFPNTSGFDSPAIVAADLNNDSKLDVVIGHQVACFTAPCRVGSTITVMLGNGDGTFQPAAEIDIGLTTAEIAVGDFNRDGRRDLAIASSTARLVILLGAGNGTFVQQPTLTLIAENAFGQDATDVDVADFNGDGIEDLVVALGLNGSRTAVLTGNGDGSFRMPPLLITEPNILIPQSQAVGDFNGDGFTDIALALGDGTMGIMEILNGNGDGTFQPLTRYYPPPDRSSVGTINIIAAQLTSDAKPDLVLGLGGAFPATTVLINTTGQAAPPRPAAPTLLSPATDATVSQPVTFDWNDVPNATSYEIQVDDSSNFGPPFRATRTVNVSQATIGSLPAARLFWRVRAINSAGVFGPFSSPRRFTARLAASPPGLAAVSVSPTTVVGGNQAQGTVTLTGAAPAGGALVTLSSSNANTVMLPPSVTVAAGATTAAFVATTTAVSASVQVTVGGTYADVTRNATLTVVPTAEPAGLSAVSVNPASVTGGSASQGVVTLSAAAPAGGLVVALSSNSPAATTPASVTVPQGATSASFAIATTAVSASTAATITAGAAGVTRTAVLTVTPPAQTVTLTVTASGRGGERITSSPAGINVAVGTSGAASFASGTRITLSATNGRDVIWSGACSSGGNKTRSCAFTISGNAAVNANVQ</sequence>
<dbReference type="InterPro" id="IPR003961">
    <property type="entry name" value="FN3_dom"/>
</dbReference>
<dbReference type="Gene3D" id="2.130.10.130">
    <property type="entry name" value="Integrin alpha, N-terminal"/>
    <property type="match status" value="2"/>
</dbReference>
<dbReference type="SUPFAM" id="SSF49265">
    <property type="entry name" value="Fibronectin type III"/>
    <property type="match status" value="1"/>
</dbReference>
<dbReference type="RefSeq" id="WP_135263218.1">
    <property type="nucleotide sequence ID" value="NZ_SMLM01000001.1"/>
</dbReference>
<dbReference type="InterPro" id="IPR028994">
    <property type="entry name" value="Integrin_alpha_N"/>
</dbReference>
<dbReference type="Proteomes" id="UP000298180">
    <property type="component" value="Unassembled WGS sequence"/>
</dbReference>
<dbReference type="Pfam" id="PF13517">
    <property type="entry name" value="FG-GAP_3"/>
    <property type="match status" value="3"/>
</dbReference>
<gene>
    <name evidence="4" type="ORF">EZ313_11140</name>
</gene>
<dbReference type="InterPro" id="IPR013517">
    <property type="entry name" value="FG-GAP"/>
</dbReference>
<reference evidence="4 5" key="1">
    <citation type="submission" date="2019-03" db="EMBL/GenBank/DDBJ databases">
        <title>Ramlibacter henchirensis DSM 14656, whole genome shotgun sequence.</title>
        <authorList>
            <person name="Zhang X."/>
            <person name="Feng G."/>
            <person name="Zhu H."/>
        </authorList>
    </citation>
    <scope>NUCLEOTIDE SEQUENCE [LARGE SCALE GENOMIC DNA]</scope>
    <source>
        <strain evidence="4 5">DSM 14656</strain>
    </source>
</reference>
<keyword evidence="1 2" id="KW-0732">Signal</keyword>
<organism evidence="4 5">
    <name type="scientific">Ramlibacter henchirensis</name>
    <dbReference type="NCBI Taxonomy" id="204072"/>
    <lineage>
        <taxon>Bacteria</taxon>
        <taxon>Pseudomonadati</taxon>
        <taxon>Pseudomonadota</taxon>
        <taxon>Betaproteobacteria</taxon>
        <taxon>Burkholderiales</taxon>
        <taxon>Comamonadaceae</taxon>
        <taxon>Ramlibacter</taxon>
    </lineage>
</organism>
<dbReference type="Gene3D" id="2.40.128.340">
    <property type="match status" value="1"/>
</dbReference>
<feature type="signal peptide" evidence="2">
    <location>
        <begin position="1"/>
        <end position="29"/>
    </location>
</feature>
<protein>
    <submittedName>
        <fullName evidence="4">VCBS repeat-containing protein</fullName>
    </submittedName>
</protein>